<evidence type="ECO:0000313" key="2">
    <source>
        <dbReference type="EMBL" id="NHR05715.1"/>
    </source>
</evidence>
<keyword evidence="3" id="KW-1185">Reference proteome</keyword>
<dbReference type="EMBL" id="JAAOMA010000013">
    <property type="protein sequence ID" value="NHR05715.1"/>
    <property type="molecule type" value="Genomic_DNA"/>
</dbReference>
<organism evidence="2 3">
    <name type="scientific">Chromobacterium fluminis</name>
    <dbReference type="NCBI Taxonomy" id="3044269"/>
    <lineage>
        <taxon>Bacteria</taxon>
        <taxon>Pseudomonadati</taxon>
        <taxon>Pseudomonadota</taxon>
        <taxon>Betaproteobacteria</taxon>
        <taxon>Neisseriales</taxon>
        <taxon>Chromobacteriaceae</taxon>
        <taxon>Chromobacterium</taxon>
    </lineage>
</organism>
<evidence type="ECO:0000256" key="1">
    <source>
        <dbReference type="SAM" id="SignalP"/>
    </source>
</evidence>
<sequence length="142" mass="15320">MKPLAFLLPIVFAASAHAVEITPSLIAATTRWQQGGSIADPGAGVALNIRLQDGPELGAAYMQHRLNGSVEHVVAFGPRWQTAGRWHVGASPQIVGLQYEGRTIARPALTLTGGYSGYHLDLMLMPKSNRPPGAWLWIRTDL</sequence>
<protein>
    <submittedName>
        <fullName evidence="2">Uncharacterized protein</fullName>
    </submittedName>
</protein>
<feature type="signal peptide" evidence="1">
    <location>
        <begin position="1"/>
        <end position="18"/>
    </location>
</feature>
<dbReference type="Proteomes" id="UP001515641">
    <property type="component" value="Unassembled WGS sequence"/>
</dbReference>
<feature type="chain" id="PRO_5047268465" evidence="1">
    <location>
        <begin position="19"/>
        <end position="142"/>
    </location>
</feature>
<proteinExistence type="predicted"/>
<keyword evidence="1" id="KW-0732">Signal</keyword>
<evidence type="ECO:0000313" key="3">
    <source>
        <dbReference type="Proteomes" id="UP001515641"/>
    </source>
</evidence>
<accession>A0ABX0LBI6</accession>
<reference evidence="2 3" key="1">
    <citation type="submission" date="2020-03" db="EMBL/GenBank/DDBJ databases">
        <title>Draft genome sequence of environmentally isolated cultures.</title>
        <authorList>
            <person name="Wilson H.S."/>
            <person name="De Leon M.E."/>
        </authorList>
    </citation>
    <scope>NUCLEOTIDE SEQUENCE [LARGE SCALE GENOMIC DNA]</scope>
    <source>
        <strain evidence="2 3">HSC-31F16</strain>
    </source>
</reference>
<name>A0ABX0LBI6_9NEIS</name>
<gene>
    <name evidence="2" type="ORF">HA052_10940</name>
</gene>
<dbReference type="RefSeq" id="WP_166451964.1">
    <property type="nucleotide sequence ID" value="NZ_JAAOMA010000013.1"/>
</dbReference>
<comment type="caution">
    <text evidence="2">The sequence shown here is derived from an EMBL/GenBank/DDBJ whole genome shotgun (WGS) entry which is preliminary data.</text>
</comment>